<dbReference type="PANTHER" id="PTHR12736:SF7">
    <property type="entry name" value="LANC-LIKE PROTEIN 3"/>
    <property type="match status" value="1"/>
</dbReference>
<comment type="caution">
    <text evidence="2">The sequence shown here is derived from an EMBL/GenBank/DDBJ whole genome shotgun (WGS) entry which is preliminary data.</text>
</comment>
<gene>
    <name evidence="2" type="ORF">CYCCA115_LOCUS4101</name>
</gene>
<dbReference type="PANTHER" id="PTHR12736">
    <property type="entry name" value="LANC-LIKE PROTEIN"/>
    <property type="match status" value="1"/>
</dbReference>
<evidence type="ECO:0000256" key="1">
    <source>
        <dbReference type="SAM" id="MobiDB-lite"/>
    </source>
</evidence>
<feature type="compositionally biased region" description="Basic and acidic residues" evidence="1">
    <location>
        <begin position="489"/>
        <end position="519"/>
    </location>
</feature>
<dbReference type="GO" id="GO:0031179">
    <property type="term" value="P:peptide modification"/>
    <property type="evidence" value="ECO:0007669"/>
    <property type="project" value="InterPro"/>
</dbReference>
<dbReference type="InterPro" id="IPR012341">
    <property type="entry name" value="6hp_glycosidase-like_sf"/>
</dbReference>
<sequence length="1098" mass="121451">MSSSQMTTTEPSASLLSSTFDSEFLLEDEDWMDGPLHCQWGQSARRIAHECLQRSSAGEVSNHDSFSPINHLNDYVCNKTDLATGSLGTFAYLQYELSKHCTNEEHRLRLLTSARDFCHEVLNTESDIKAENDEECDNETPGSMSILTNTEIGAHLLLTVVYNEMDQVYRGRDHLRMLLRIWKQANGGCHLESNDNSKRNNLWYGRAGALQGIFFLRRELYSPTGARDLAIDIAKELLVQLSANSSIDGDDGMILGRIGILYTLLGMEEEEWNRLETEIPGCRQTVQGIIEANYIVSVITDGCDPSWATGVAGQILLLIRASQIFDKELYFDFAKHLTKRYLLPSCYNPKIGKIGLSDGIVGVAFALRYLQQESASERFVKLAMQNLSSNKGSVCGLFDGAGGLVLLLMDMADRIQPSSFPFLHPPSSCSMSLSLPTDNTDFDESGLLAVDNFSFHPKASLEIVQCCQNGTIEPEFQDSNTHLHSNADTQHDENEAKQHRFLESDHSRDCSPSRQKSEPRPNANSDSSNAIQSTDVSYSYDYSSPLRNSPSRTATVGTPPSTPARDSRIPTYSSPSSISVPSQHSNASPNPILKAALRPTRIPTPTKPNSVALQLSRQSRIRTPPRPTAKSNTVQVPAEKSSTKTQSKLRGQPFSNQDKGPRSPPRPNRLGTEYKVISEYQFRDRNGKFGRRIMSRCLDNSTAEGNLLNGGLGPCIYLRLQMSKASENNRTQLLKASLVEAEKALKVAKGRAGAVSQNMFNDEYIGAKCFYIILLHRLGRPNKALWHAEDLLELLRKGCESLPPEACGVLDGRAGVLKTIWFLRSELESPGFGHNLALHISKQIMYQGMLTAQKYKSESLVMWEWKSKPYLGSAHGVVGIIDALLGHSDEEMSILESMLPRVRDVILQAIESLDSCCDDSGNLRKKLNDEDDNDLTNMVHGSPGYCLLLAKASLAFPKKRKEFVLRATRLADSTLRPALQPGRINNANGGLMRGVSGIGYIFLALAQIDYENASKWISKAESIAHHAVDQLDSLISNSRRPYSLFEGIGGLASLLIDLLHPEAACFPFYDVSKRLEISSAVSTNGIQPFDPVPQSCLL</sequence>
<accession>A0AAD2CS91</accession>
<dbReference type="SMART" id="SM01260">
    <property type="entry name" value="LANC_like"/>
    <property type="match status" value="1"/>
</dbReference>
<dbReference type="Pfam" id="PF05147">
    <property type="entry name" value="LANC_like"/>
    <property type="match status" value="2"/>
</dbReference>
<evidence type="ECO:0000313" key="2">
    <source>
        <dbReference type="EMBL" id="CAJ1934762.1"/>
    </source>
</evidence>
<feature type="compositionally biased region" description="Polar residues" evidence="1">
    <location>
        <begin position="475"/>
        <end position="488"/>
    </location>
</feature>
<dbReference type="PRINTS" id="PR01950">
    <property type="entry name" value="LANCSUPER"/>
</dbReference>
<dbReference type="Gene3D" id="1.50.10.10">
    <property type="match status" value="2"/>
</dbReference>
<organism evidence="2 3">
    <name type="scientific">Cylindrotheca closterium</name>
    <dbReference type="NCBI Taxonomy" id="2856"/>
    <lineage>
        <taxon>Eukaryota</taxon>
        <taxon>Sar</taxon>
        <taxon>Stramenopiles</taxon>
        <taxon>Ochrophyta</taxon>
        <taxon>Bacillariophyta</taxon>
        <taxon>Bacillariophyceae</taxon>
        <taxon>Bacillariophycidae</taxon>
        <taxon>Bacillariales</taxon>
        <taxon>Bacillariaceae</taxon>
        <taxon>Cylindrotheca</taxon>
    </lineage>
</organism>
<feature type="compositionally biased region" description="Polar residues" evidence="1">
    <location>
        <begin position="545"/>
        <end position="559"/>
    </location>
</feature>
<reference evidence="2" key="1">
    <citation type="submission" date="2023-08" db="EMBL/GenBank/DDBJ databases">
        <authorList>
            <person name="Audoor S."/>
            <person name="Bilcke G."/>
        </authorList>
    </citation>
    <scope>NUCLEOTIDE SEQUENCE</scope>
</reference>
<feature type="compositionally biased region" description="Polar residues" evidence="1">
    <location>
        <begin position="522"/>
        <end position="536"/>
    </location>
</feature>
<dbReference type="GO" id="GO:0005886">
    <property type="term" value="C:plasma membrane"/>
    <property type="evidence" value="ECO:0007669"/>
    <property type="project" value="TreeGrafter"/>
</dbReference>
<dbReference type="AlphaFoldDB" id="A0AAD2CS91"/>
<dbReference type="GO" id="GO:0005975">
    <property type="term" value="P:carbohydrate metabolic process"/>
    <property type="evidence" value="ECO:0007669"/>
    <property type="project" value="InterPro"/>
</dbReference>
<protein>
    <submittedName>
        <fullName evidence="2">Uncharacterized protein</fullName>
    </submittedName>
</protein>
<name>A0AAD2CS91_9STRA</name>
<feature type="compositionally biased region" description="Polar residues" evidence="1">
    <location>
        <begin position="607"/>
        <end position="618"/>
    </location>
</feature>
<dbReference type="EMBL" id="CAKOGP040000380">
    <property type="protein sequence ID" value="CAJ1934762.1"/>
    <property type="molecule type" value="Genomic_DNA"/>
</dbReference>
<dbReference type="Proteomes" id="UP001295423">
    <property type="component" value="Unassembled WGS sequence"/>
</dbReference>
<keyword evidence="3" id="KW-1185">Reference proteome</keyword>
<feature type="compositionally biased region" description="Low complexity" evidence="1">
    <location>
        <begin position="569"/>
        <end position="585"/>
    </location>
</feature>
<proteinExistence type="predicted"/>
<evidence type="ECO:0000313" key="3">
    <source>
        <dbReference type="Proteomes" id="UP001295423"/>
    </source>
</evidence>
<dbReference type="SUPFAM" id="SSF158745">
    <property type="entry name" value="LanC-like"/>
    <property type="match status" value="2"/>
</dbReference>
<feature type="region of interest" description="Disordered" evidence="1">
    <location>
        <begin position="475"/>
        <end position="672"/>
    </location>
</feature>
<feature type="compositionally biased region" description="Polar residues" evidence="1">
    <location>
        <begin position="643"/>
        <end position="658"/>
    </location>
</feature>
<dbReference type="InterPro" id="IPR007822">
    <property type="entry name" value="LANC-like"/>
</dbReference>